<evidence type="ECO:0000313" key="4">
    <source>
        <dbReference type="Proteomes" id="UP000274131"/>
    </source>
</evidence>
<evidence type="ECO:0000313" key="5">
    <source>
        <dbReference type="WBParaSite" id="EVEC_0000835301-mRNA-1"/>
    </source>
</evidence>
<proteinExistence type="predicted"/>
<gene>
    <name evidence="3" type="ORF">EVEC_LOCUS7837</name>
</gene>
<name>A0A0N4VCQ2_ENTVE</name>
<keyword evidence="1" id="KW-0175">Coiled coil</keyword>
<protein>
    <submittedName>
        <fullName evidence="5">Cwf21 domain-containing protein</fullName>
    </submittedName>
</protein>
<evidence type="ECO:0000313" key="3">
    <source>
        <dbReference type="EMBL" id="VDD93086.1"/>
    </source>
</evidence>
<accession>A0A0N4VCQ2</accession>
<feature type="compositionally biased region" description="Basic and acidic residues" evidence="2">
    <location>
        <begin position="7"/>
        <end position="43"/>
    </location>
</feature>
<sequence length="182" mass="20879">MNIEILQKNKGDKKNKGYDGTHKRSKKDIGTKAEKEPIKHTIVPDHNAAPTVEEEEILPSLSEVQRNVREKKVHRMKPKNMKIITAYEQCKMECRMKRDLEEAKELEIELLKQSCRMDARGVSCTKAQLSNYIARLKTELSEAEAALAESIKKEEAEEPQKSFIEVHVDNVPESPKQENIVL</sequence>
<dbReference type="AlphaFoldDB" id="A0A0N4VCQ2"/>
<reference evidence="3 4" key="2">
    <citation type="submission" date="2018-10" db="EMBL/GenBank/DDBJ databases">
        <authorList>
            <consortium name="Pathogen Informatics"/>
        </authorList>
    </citation>
    <scope>NUCLEOTIDE SEQUENCE [LARGE SCALE GENOMIC DNA]</scope>
</reference>
<feature type="region of interest" description="Disordered" evidence="2">
    <location>
        <begin position="1"/>
        <end position="50"/>
    </location>
</feature>
<dbReference type="Proteomes" id="UP000274131">
    <property type="component" value="Unassembled WGS sequence"/>
</dbReference>
<dbReference type="EMBL" id="UXUI01009117">
    <property type="protein sequence ID" value="VDD93086.1"/>
    <property type="molecule type" value="Genomic_DNA"/>
</dbReference>
<feature type="coiled-coil region" evidence="1">
    <location>
        <begin position="126"/>
        <end position="153"/>
    </location>
</feature>
<keyword evidence="4" id="KW-1185">Reference proteome</keyword>
<dbReference type="WBParaSite" id="EVEC_0000835301-mRNA-1">
    <property type="protein sequence ID" value="EVEC_0000835301-mRNA-1"/>
    <property type="gene ID" value="EVEC_0000835301"/>
</dbReference>
<dbReference type="OrthoDB" id="5799991at2759"/>
<reference evidence="5" key="1">
    <citation type="submission" date="2017-02" db="UniProtKB">
        <authorList>
            <consortium name="WormBaseParasite"/>
        </authorList>
    </citation>
    <scope>IDENTIFICATION</scope>
</reference>
<organism evidence="5">
    <name type="scientific">Enterobius vermicularis</name>
    <name type="common">Human pinworm</name>
    <dbReference type="NCBI Taxonomy" id="51028"/>
    <lineage>
        <taxon>Eukaryota</taxon>
        <taxon>Metazoa</taxon>
        <taxon>Ecdysozoa</taxon>
        <taxon>Nematoda</taxon>
        <taxon>Chromadorea</taxon>
        <taxon>Rhabditida</taxon>
        <taxon>Spirurina</taxon>
        <taxon>Oxyuridomorpha</taxon>
        <taxon>Oxyuroidea</taxon>
        <taxon>Oxyuridae</taxon>
        <taxon>Enterobius</taxon>
    </lineage>
</organism>
<evidence type="ECO:0000256" key="2">
    <source>
        <dbReference type="SAM" id="MobiDB-lite"/>
    </source>
</evidence>
<evidence type="ECO:0000256" key="1">
    <source>
        <dbReference type="SAM" id="Coils"/>
    </source>
</evidence>